<feature type="compositionally biased region" description="Basic and acidic residues" evidence="5">
    <location>
        <begin position="1"/>
        <end position="13"/>
    </location>
</feature>
<dbReference type="InterPro" id="IPR009072">
    <property type="entry name" value="Histone-fold"/>
</dbReference>
<evidence type="ECO:0000259" key="6">
    <source>
        <dbReference type="SMART" id="SM00576"/>
    </source>
</evidence>
<gene>
    <name evidence="8 10" type="primary">TAF8</name>
    <name evidence="8" type="synonym">TBP-associated factor 8</name>
    <name evidence="7 8" type="ordered locus">At4g34340</name>
    <name evidence="8" type="ORF">F10M10.110</name>
    <name evidence="8" type="ORF">F10M10_110</name>
</gene>
<reference evidence="9" key="2">
    <citation type="journal article" date="2017" name="Plant J.">
        <title>Araport11: a complete reannotation of the Arabidopsis thaliana reference genome.</title>
        <authorList>
            <person name="Cheng C.Y."/>
            <person name="Krishnakumar V."/>
            <person name="Chan A.P."/>
            <person name="Thibaud-Nissen F."/>
            <person name="Schobel S."/>
            <person name="Town C.D."/>
        </authorList>
    </citation>
    <scope>GENOME REANNOTATION</scope>
    <source>
        <strain evidence="9">cv. Columbia</strain>
    </source>
</reference>
<dbReference type="ExpressionAtlas" id="A0A1P8B5T7">
    <property type="expression patterns" value="baseline and differential"/>
</dbReference>
<evidence type="ECO:0000256" key="2">
    <source>
        <dbReference type="ARBA" id="ARBA00023015"/>
    </source>
</evidence>
<keyword evidence="3" id="KW-0804">Transcription</keyword>
<evidence type="ECO:0000256" key="1">
    <source>
        <dbReference type="ARBA" id="ARBA00004123"/>
    </source>
</evidence>
<protein>
    <submittedName>
        <fullName evidence="8">TBP-associated factor 8</fullName>
    </submittedName>
</protein>
<dbReference type="TAIR" id="AT4G34340">
    <property type="gene designation" value="TAF8"/>
</dbReference>
<keyword evidence="11 12" id="KW-1267">Proteomics identification</keyword>
<dbReference type="SMART" id="SM00576">
    <property type="entry name" value="BTP"/>
    <property type="match status" value="1"/>
</dbReference>
<evidence type="ECO:0007829" key="12">
    <source>
        <dbReference type="ProteomicsDB" id="A0A1P8B5T7"/>
    </source>
</evidence>
<name>A0A1P8B5T7_ARATH</name>
<dbReference type="PANTHER" id="PTHR46338:SF1">
    <property type="entry name" value="TRANSCRIPTION INITIATION FACTOR TFIID SUBUNIT 8"/>
    <property type="match status" value="1"/>
</dbReference>
<evidence type="ECO:0000313" key="10">
    <source>
        <dbReference type="TAIR" id="AT4G34340"/>
    </source>
</evidence>
<organism evidence="8 9">
    <name type="scientific">Arabidopsis thaliana</name>
    <name type="common">Mouse-ear cress</name>
    <dbReference type="NCBI Taxonomy" id="3702"/>
    <lineage>
        <taxon>Eukaryota</taxon>
        <taxon>Viridiplantae</taxon>
        <taxon>Streptophyta</taxon>
        <taxon>Embryophyta</taxon>
        <taxon>Tracheophyta</taxon>
        <taxon>Spermatophyta</taxon>
        <taxon>Magnoliopsida</taxon>
        <taxon>eudicotyledons</taxon>
        <taxon>Gunneridae</taxon>
        <taxon>Pentapetalae</taxon>
        <taxon>rosids</taxon>
        <taxon>malvids</taxon>
        <taxon>Brassicales</taxon>
        <taxon>Brassicaceae</taxon>
        <taxon>Camelineae</taxon>
        <taxon>Arabidopsis</taxon>
    </lineage>
</organism>
<evidence type="ECO:0000256" key="3">
    <source>
        <dbReference type="ARBA" id="ARBA00023163"/>
    </source>
</evidence>
<dbReference type="GO" id="GO:0005669">
    <property type="term" value="C:transcription factor TFIID complex"/>
    <property type="evidence" value="ECO:0007669"/>
    <property type="project" value="InterPro"/>
</dbReference>
<evidence type="ECO:0000313" key="7">
    <source>
        <dbReference type="Araport" id="AT4G34340"/>
    </source>
</evidence>
<dbReference type="PANTHER" id="PTHR46338">
    <property type="entry name" value="TRANSCRIPTION INITIATION FACTOR TFIID SUBUNIT 8"/>
    <property type="match status" value="1"/>
</dbReference>
<dbReference type="EMBL" id="CP002687">
    <property type="protein sequence ID" value="ANM66953.1"/>
    <property type="molecule type" value="Genomic_DNA"/>
</dbReference>
<dbReference type="RefSeq" id="NP_001328816.1">
    <property type="nucleotide sequence ID" value="NM_001342279.1"/>
</dbReference>
<proteinExistence type="evidence at protein level"/>
<evidence type="ECO:0000313" key="9">
    <source>
        <dbReference type="Proteomes" id="UP000006548"/>
    </source>
</evidence>
<comment type="subcellular location">
    <subcellularLocation>
        <location evidence="1">Nucleus</location>
    </subcellularLocation>
</comment>
<evidence type="ECO:0000256" key="5">
    <source>
        <dbReference type="SAM" id="MobiDB-lite"/>
    </source>
</evidence>
<dbReference type="GeneID" id="829584"/>
<evidence type="ECO:0007829" key="11">
    <source>
        <dbReference type="PeptideAtlas" id="A0A1P8B5T7"/>
    </source>
</evidence>
<dbReference type="ProteomicsDB" id="218234"/>
<dbReference type="Gene3D" id="1.10.20.10">
    <property type="entry name" value="Histone, subunit A"/>
    <property type="match status" value="1"/>
</dbReference>
<keyword evidence="4" id="KW-0539">Nucleus</keyword>
<dbReference type="GO" id="GO:0046982">
    <property type="term" value="F:protein heterodimerization activity"/>
    <property type="evidence" value="ECO:0007669"/>
    <property type="project" value="InterPro"/>
</dbReference>
<dbReference type="Pfam" id="PF07524">
    <property type="entry name" value="Bromo_TP"/>
    <property type="match status" value="1"/>
</dbReference>
<dbReference type="Proteomes" id="UP000006548">
    <property type="component" value="Chromosome 4"/>
</dbReference>
<feature type="region of interest" description="Disordered" evidence="5">
    <location>
        <begin position="1"/>
        <end position="20"/>
    </location>
</feature>
<evidence type="ECO:0000313" key="8">
    <source>
        <dbReference type="EMBL" id="ANM66953.1"/>
    </source>
</evidence>
<accession>A0A1P8B5T7</accession>
<evidence type="ECO:0000256" key="4">
    <source>
        <dbReference type="ARBA" id="ARBA00023242"/>
    </source>
</evidence>
<dbReference type="SMR" id="A0A1P8B5T7"/>
<keyword evidence="2" id="KW-0805">Transcription regulation</keyword>
<dbReference type="InterPro" id="IPR037818">
    <property type="entry name" value="TAF8"/>
</dbReference>
<keyword evidence="9" id="KW-1185">Reference proteome</keyword>
<dbReference type="AlphaFoldDB" id="A0A1P8B5T7"/>
<dbReference type="Araport" id="AT4G34340"/>
<sequence>MNTERAQEGDRNDAASSSGCSESYEFSHAAAKAAVAQVCESVGYENFKDPALESLSGFALQYILQLVSCLMSGSQGPVWKEFSLVSLLYFQTKSSGLR</sequence>
<reference evidence="8 9" key="1">
    <citation type="journal article" date="1999" name="Nature">
        <title>Sequence and analysis of chromosome 4 of the plant Arabidopsis thaliana.</title>
        <authorList>
            <consortium name="EU"/>
            <consortium name="CSHL and WU Arabidopsis Sequencing Project"/>
            <person name="Mayer K."/>
            <person name="Schuller C."/>
            <person name="Wambutt R."/>
            <person name="Murphy G."/>
            <person name="Volckaert G."/>
            <person name="Pohl T."/>
            <person name="Dusterhoft A."/>
            <person name="Stiekema W."/>
            <person name="Entian K.D."/>
            <person name="Terryn N."/>
            <person name="Harris B."/>
            <person name="Ansorge W."/>
            <person name="Brandt P."/>
            <person name="Grivell L."/>
            <person name="Rieger M."/>
            <person name="Weichselgartner M."/>
            <person name="de Simone V."/>
            <person name="Obermaier B."/>
            <person name="Mache R."/>
            <person name="Muller M."/>
            <person name="Kreis M."/>
            <person name="Delseny M."/>
            <person name="Puigdomenech P."/>
            <person name="Watson M."/>
            <person name="Schmidtheini T."/>
            <person name="Reichert B."/>
            <person name="Portatelle D."/>
            <person name="Perez-Alonso M."/>
            <person name="Boutry M."/>
            <person name="Bancroft I."/>
            <person name="Vos P."/>
            <person name="Hoheisel J."/>
            <person name="Zimmermann W."/>
            <person name="Wedler H."/>
            <person name="Ridley P."/>
            <person name="Langham S.A."/>
            <person name="McCullagh B."/>
            <person name="Bilham L."/>
            <person name="Robben J."/>
            <person name="Van der Schueren J."/>
            <person name="Grymonprez B."/>
            <person name="Chuang Y.J."/>
            <person name="Vandenbussche F."/>
            <person name="Braeken M."/>
            <person name="Weltjens I."/>
            <person name="Voet M."/>
            <person name="Bastiaens I."/>
            <person name="Aert R."/>
            <person name="Defoor E."/>
            <person name="Weitzenegger T."/>
            <person name="Bothe G."/>
            <person name="Ramsperger U."/>
            <person name="Hilbert H."/>
            <person name="Braun M."/>
            <person name="Holzer E."/>
            <person name="Brandt A."/>
            <person name="Peters S."/>
            <person name="van Staveren M."/>
            <person name="Dirske W."/>
            <person name="Mooijman P."/>
            <person name="Klein Lankhorst R."/>
            <person name="Rose M."/>
            <person name="Hauf J."/>
            <person name="Kotter P."/>
            <person name="Berneiser S."/>
            <person name="Hempel S."/>
            <person name="Feldpausch M."/>
            <person name="Lamberth S."/>
            <person name="Van den Daele H."/>
            <person name="De Keyser A."/>
            <person name="Buysshaert C."/>
            <person name="Gielen J."/>
            <person name="Villarroel R."/>
            <person name="De Clercq R."/>
            <person name="Van Montagu M."/>
            <person name="Rogers J."/>
            <person name="Cronin A."/>
            <person name="Quail M."/>
            <person name="Bray-Allen S."/>
            <person name="Clark L."/>
            <person name="Doggett J."/>
            <person name="Hall S."/>
            <person name="Kay M."/>
            <person name="Lennard N."/>
            <person name="McLay K."/>
            <person name="Mayes R."/>
            <person name="Pettett A."/>
            <person name="Rajandream M.A."/>
            <person name="Lyne M."/>
            <person name="Benes V."/>
            <person name="Rechmann S."/>
            <person name="Borkova D."/>
            <person name="Blocker H."/>
            <person name="Scharfe M."/>
            <person name="Grimm M."/>
            <person name="Lohnert T.H."/>
            <person name="Dose S."/>
            <person name="de Haan M."/>
            <person name="Maarse A."/>
            <person name="Schafer M."/>
            <person name="Muller-Auer S."/>
            <person name="Gabel C."/>
            <person name="Fuchs M."/>
            <person name="Fartmann B."/>
            <person name="Granderath K."/>
            <person name="Dauner D."/>
            <person name="Herzl A."/>
            <person name="Neumann S."/>
            <person name="Argiriou A."/>
            <person name="Vitale D."/>
            <person name="Liguori R."/>
            <person name="Piravandi E."/>
            <person name="Massenet O."/>
            <person name="Quigley F."/>
            <person name="Clabauld G."/>
            <person name="Mundlein A."/>
            <person name="Felber R."/>
            <person name="Schnabl S."/>
            <person name="Hiller R."/>
            <person name="Schmidt W."/>
            <person name="Lecharny A."/>
            <person name="Aubourg S."/>
            <person name="Chefdor F."/>
            <person name="Cooke R."/>
            <person name="Berger C."/>
            <person name="Montfort A."/>
            <person name="Casacuberta E."/>
            <person name="Gibbons T."/>
            <person name="Weber N."/>
            <person name="Vandenbol M."/>
            <person name="Bargues M."/>
            <person name="Terol J."/>
            <person name="Torres A."/>
            <person name="Perez-Perez A."/>
            <person name="Purnelle B."/>
            <person name="Bent E."/>
            <person name="Johnson S."/>
            <person name="Tacon D."/>
            <person name="Jesse T."/>
            <person name="Heijnen L."/>
            <person name="Schwarz S."/>
            <person name="Scholler P."/>
            <person name="Heber S."/>
            <person name="Francs P."/>
            <person name="Bielke C."/>
            <person name="Frishman D."/>
            <person name="Haase D."/>
            <person name="Lemcke K."/>
            <person name="Mewes H.W."/>
            <person name="Stocker S."/>
            <person name="Zaccaria P."/>
            <person name="Bevan M."/>
            <person name="Wilson R.K."/>
            <person name="de la Bastide M."/>
            <person name="Habermann K."/>
            <person name="Parnell L."/>
            <person name="Dedhia N."/>
            <person name="Gnoj L."/>
            <person name="Schutz K."/>
            <person name="Huang E."/>
            <person name="Spiegel L."/>
            <person name="Sehkon M."/>
            <person name="Murray J."/>
            <person name="Sheet P."/>
            <person name="Cordes M."/>
            <person name="Abu-Threideh J."/>
            <person name="Stoneking T."/>
            <person name="Kalicki J."/>
            <person name="Graves T."/>
            <person name="Harmon G."/>
            <person name="Edwards J."/>
            <person name="Latreille P."/>
            <person name="Courtney L."/>
            <person name="Cloud J."/>
            <person name="Abbott A."/>
            <person name="Scott K."/>
            <person name="Johnson D."/>
            <person name="Minx P."/>
            <person name="Bentley D."/>
            <person name="Fulton B."/>
            <person name="Miller N."/>
            <person name="Greco T."/>
            <person name="Kemp K."/>
            <person name="Kramer J."/>
            <person name="Fulton L."/>
            <person name="Mardis E."/>
            <person name="Dante M."/>
            <person name="Pepin K."/>
            <person name="Hillier L."/>
            <person name="Nelson J."/>
            <person name="Spieth J."/>
            <person name="Ryan E."/>
            <person name="Andrews S."/>
            <person name="Geisel C."/>
            <person name="Layman D."/>
            <person name="Du H."/>
            <person name="Ali J."/>
            <person name="Berghoff A."/>
            <person name="Jones K."/>
            <person name="Drone K."/>
            <person name="Cotton M."/>
            <person name="Joshu C."/>
            <person name="Antonoiu B."/>
            <person name="Zidanic M."/>
            <person name="Strong C."/>
            <person name="Sun H."/>
            <person name="Lamar B."/>
            <person name="Yordan C."/>
            <person name="Ma P."/>
            <person name="Zhong J."/>
            <person name="Preston R."/>
            <person name="Vil D."/>
            <person name="Shekher M."/>
            <person name="Matero A."/>
            <person name="Shah R."/>
            <person name="Swaby I.K."/>
            <person name="O'Shaughnessy A."/>
            <person name="Rodriguez M."/>
            <person name="Hoffmann J."/>
            <person name="Till S."/>
            <person name="Granat S."/>
            <person name="Shohdy N."/>
            <person name="Hasegawa A."/>
            <person name="Hameed A."/>
            <person name="Lodhi M."/>
            <person name="Johnson A."/>
            <person name="Chen E."/>
            <person name="Marra M."/>
            <person name="Martienssen R."/>
            <person name="McCombie W.R."/>
        </authorList>
    </citation>
    <scope>NUCLEOTIDE SEQUENCE [LARGE SCALE GENOMIC DNA]</scope>
    <source>
        <strain evidence="9">cv. Columbia</strain>
    </source>
</reference>
<feature type="domain" description="Bromodomain associated" evidence="6">
    <location>
        <begin position="24"/>
        <end position="91"/>
    </location>
</feature>
<dbReference type="InterPro" id="IPR006565">
    <property type="entry name" value="BTP"/>
</dbReference>